<dbReference type="InterPro" id="IPR014748">
    <property type="entry name" value="Enoyl-CoA_hydra_C"/>
</dbReference>
<keyword evidence="5" id="KW-1185">Reference proteome</keyword>
<evidence type="ECO:0000259" key="3">
    <source>
        <dbReference type="PROSITE" id="PS51819"/>
    </source>
</evidence>
<reference evidence="4 5" key="1">
    <citation type="submission" date="2024-09" db="EMBL/GenBank/DDBJ databases">
        <title>The Natural Products Discovery Center: Release of the First 8490 Sequenced Strains for Exploring Actinobacteria Biosynthetic Diversity.</title>
        <authorList>
            <person name="Kalkreuter E."/>
            <person name="Kautsar S.A."/>
            <person name="Yang D."/>
            <person name="Bader C.D."/>
            <person name="Teijaro C.N."/>
            <person name="Fluegel L."/>
            <person name="Davis C.M."/>
            <person name="Simpson J.R."/>
            <person name="Lauterbach L."/>
            <person name="Steele A.D."/>
            <person name="Gui C."/>
            <person name="Meng S."/>
            <person name="Li G."/>
            <person name="Viehrig K."/>
            <person name="Ye F."/>
            <person name="Su P."/>
            <person name="Kiefer A.F."/>
            <person name="Nichols A."/>
            <person name="Cepeda A.J."/>
            <person name="Yan W."/>
            <person name="Fan B."/>
            <person name="Jiang Y."/>
            <person name="Adhikari A."/>
            <person name="Zheng C.-J."/>
            <person name="Schuster L."/>
            <person name="Cowan T.M."/>
            <person name="Smanski M.J."/>
            <person name="Chevrette M.G."/>
            <person name="De Carvalho L.P.S."/>
            <person name="Shen B."/>
        </authorList>
    </citation>
    <scope>NUCLEOTIDE SEQUENCE [LARGE SCALE GENOMIC DNA]</scope>
    <source>
        <strain evidence="4 5">NPDC060353</strain>
    </source>
</reference>
<organism evidence="4 5">
    <name type="scientific">Prauserella salsuginis</name>
    <dbReference type="NCBI Taxonomy" id="387889"/>
    <lineage>
        <taxon>Bacteria</taxon>
        <taxon>Bacillati</taxon>
        <taxon>Actinomycetota</taxon>
        <taxon>Actinomycetes</taxon>
        <taxon>Pseudonocardiales</taxon>
        <taxon>Pseudonocardiaceae</taxon>
        <taxon>Prauserella</taxon>
        <taxon>Prauserella salsuginis group</taxon>
    </lineage>
</organism>
<evidence type="ECO:0000256" key="2">
    <source>
        <dbReference type="RuleBase" id="RU003707"/>
    </source>
</evidence>
<dbReference type="InterPro" id="IPR029045">
    <property type="entry name" value="ClpP/crotonase-like_dom_sf"/>
</dbReference>
<dbReference type="RefSeq" id="WP_372497759.1">
    <property type="nucleotide sequence ID" value="NZ_JANBBF010000012.1"/>
</dbReference>
<dbReference type="NCBIfam" id="NF006100">
    <property type="entry name" value="PRK08252.1"/>
    <property type="match status" value="1"/>
</dbReference>
<proteinExistence type="inferred from homology"/>
<dbReference type="EMBL" id="JBHXCV010000003">
    <property type="protein sequence ID" value="MFD6792767.1"/>
    <property type="molecule type" value="Genomic_DNA"/>
</dbReference>
<dbReference type="InterPro" id="IPR029068">
    <property type="entry name" value="Glyas_Bleomycin-R_OHBP_Dase"/>
</dbReference>
<gene>
    <name evidence="4" type="ORF">ACFWGY_05470</name>
</gene>
<dbReference type="InterPro" id="IPR025870">
    <property type="entry name" value="Glyoxalase-like_dom"/>
</dbReference>
<feature type="domain" description="VOC" evidence="3">
    <location>
        <begin position="6"/>
        <end position="158"/>
    </location>
</feature>
<name>A0ABW6G0P8_9PSEU</name>
<dbReference type="Pfam" id="PF00378">
    <property type="entry name" value="ECH_1"/>
    <property type="match status" value="1"/>
</dbReference>
<dbReference type="PANTHER" id="PTHR43802">
    <property type="entry name" value="ENOYL-COA HYDRATASE"/>
    <property type="match status" value="1"/>
</dbReference>
<dbReference type="Gene3D" id="3.90.226.10">
    <property type="entry name" value="2-enoyl-CoA Hydratase, Chain A, domain 1"/>
    <property type="match status" value="1"/>
</dbReference>
<dbReference type="Gene3D" id="1.10.12.10">
    <property type="entry name" value="Lyase 2-enoyl-coa Hydratase, Chain A, domain 2"/>
    <property type="match status" value="1"/>
</dbReference>
<dbReference type="PROSITE" id="PS00166">
    <property type="entry name" value="ENOYL_COA_HYDRATASE"/>
    <property type="match status" value="1"/>
</dbReference>
<dbReference type="Gene3D" id="3.10.180.10">
    <property type="entry name" value="2,3-Dihydroxybiphenyl 1,2-Dioxygenase, domain 1"/>
    <property type="match status" value="1"/>
</dbReference>
<dbReference type="Proteomes" id="UP001598673">
    <property type="component" value="Unassembled WGS sequence"/>
</dbReference>
<dbReference type="PROSITE" id="PS51819">
    <property type="entry name" value="VOC"/>
    <property type="match status" value="1"/>
</dbReference>
<dbReference type="SUPFAM" id="SSF52096">
    <property type="entry name" value="ClpP/crotonase"/>
    <property type="match status" value="1"/>
</dbReference>
<dbReference type="Pfam" id="PF13468">
    <property type="entry name" value="Glyoxalase_3"/>
    <property type="match status" value="1"/>
</dbReference>
<sequence length="577" mass="62185">MTGGFEFDHLSIGVRWPLAAARMLRRDLGAEPLVGGVLPQFRYVLMHLGDVSDGHVRGGRLELISTPTDPAEDLRRAAAACPGTSASTGSGFMERFLDHHGEAAHHITFNVPNLARVRSRLREAGFRTVREDLDFPDWQELFLPPDHVHGLLIQIASTPNPIRTEALVGTRDRNWSALPNNRGARDPGWWESLWETAPACADPADRHNAALGPVVIGTRDPASSDLLFRQILHGIPEACSEVARLLPSHGWARKYTWRTGAIIVVEGAPGVHGALITQPESRSEPTRQQVGNVRLTTHVEDLMSMPNEVAPQNCPPDSKLVQRLDDHPHVAHVVINRPDVRNAINSAVARQLADEFRRCDEDPNVRVIVLSGSPLPDGRGAFSAGLDLKAFAATGDVGETPDRGFAGLARHPPTTPIIAAVEGFAVAGGFEIALACDMVVAAEDARFGLPEVSRGLVADGGSLLRLPERIPAALAMELALSGEDIPAVTLERLGIVNRVVPSGEAVQVAHELAASIARNAPLALTATKRILSRHSAATCDEAWAEQQRIATPVWRSADAHEGATAFAEKRDPKFLGK</sequence>
<dbReference type="InterPro" id="IPR018376">
    <property type="entry name" value="Enoyl-CoA_hyd/isom_CS"/>
</dbReference>
<comment type="caution">
    <text evidence="4">The sequence shown here is derived from an EMBL/GenBank/DDBJ whole genome shotgun (WGS) entry which is preliminary data.</text>
</comment>
<dbReference type="CDD" id="cd06558">
    <property type="entry name" value="crotonase-like"/>
    <property type="match status" value="1"/>
</dbReference>
<protein>
    <submittedName>
        <fullName evidence="4">Crotonase/enoyl-CoA hydratase family protein</fullName>
    </submittedName>
</protein>
<dbReference type="InterPro" id="IPR037523">
    <property type="entry name" value="VOC_core"/>
</dbReference>
<evidence type="ECO:0000313" key="5">
    <source>
        <dbReference type="Proteomes" id="UP001598673"/>
    </source>
</evidence>
<evidence type="ECO:0000313" key="4">
    <source>
        <dbReference type="EMBL" id="MFD6792767.1"/>
    </source>
</evidence>
<comment type="similarity">
    <text evidence="1 2">Belongs to the enoyl-CoA hydratase/isomerase family.</text>
</comment>
<evidence type="ECO:0000256" key="1">
    <source>
        <dbReference type="ARBA" id="ARBA00005254"/>
    </source>
</evidence>
<dbReference type="InterPro" id="IPR001753">
    <property type="entry name" value="Enoyl-CoA_hydra/iso"/>
</dbReference>
<accession>A0ABW6G0P8</accession>
<dbReference type="SUPFAM" id="SSF54593">
    <property type="entry name" value="Glyoxalase/Bleomycin resistance protein/Dihydroxybiphenyl dioxygenase"/>
    <property type="match status" value="1"/>
</dbReference>
<dbReference type="PANTHER" id="PTHR43802:SF1">
    <property type="entry name" value="IP11341P-RELATED"/>
    <property type="match status" value="1"/>
</dbReference>